<gene>
    <name evidence="1" type="ORF">Vretifemale_15120</name>
    <name evidence="2" type="ORF">Vretimale_15548</name>
</gene>
<evidence type="ECO:0000313" key="3">
    <source>
        <dbReference type="Proteomes" id="UP000722791"/>
    </source>
</evidence>
<protein>
    <submittedName>
        <fullName evidence="2">Uncharacterized protein</fullName>
    </submittedName>
</protein>
<sequence length="110" mass="12148">MPSHAIHSSGPMSSSVLNFSSLNSLPFPLPSQYEQPGLDYKYDRSYVHNLRGVIIFSFSASVHPSYCRGFFPGFPPAPFPAFGNAPYLFFFVGNLPPPFRDGPFSPFSPP</sequence>
<accession>A0A8J4GP84</accession>
<dbReference type="EMBL" id="BNCP01000037">
    <property type="protein sequence ID" value="GIL86920.1"/>
    <property type="molecule type" value="Genomic_DNA"/>
</dbReference>
<evidence type="ECO:0000313" key="2">
    <source>
        <dbReference type="EMBL" id="GIM12122.1"/>
    </source>
</evidence>
<organism evidence="2 3">
    <name type="scientific">Volvox reticuliferus</name>
    <dbReference type="NCBI Taxonomy" id="1737510"/>
    <lineage>
        <taxon>Eukaryota</taxon>
        <taxon>Viridiplantae</taxon>
        <taxon>Chlorophyta</taxon>
        <taxon>core chlorophytes</taxon>
        <taxon>Chlorophyceae</taxon>
        <taxon>CS clade</taxon>
        <taxon>Chlamydomonadales</taxon>
        <taxon>Volvocaceae</taxon>
        <taxon>Volvox</taxon>
    </lineage>
</organism>
<reference evidence="2" key="1">
    <citation type="journal article" date="2021" name="Proc. Natl. Acad. Sci. U.S.A.">
        <title>Three genomes in the algal genus Volvox reveal the fate of a haploid sex-determining region after a transition to homothallism.</title>
        <authorList>
            <person name="Yamamoto K."/>
            <person name="Hamaji T."/>
            <person name="Kawai-Toyooka H."/>
            <person name="Matsuzaki R."/>
            <person name="Takahashi F."/>
            <person name="Nishimura Y."/>
            <person name="Kawachi M."/>
            <person name="Noguchi H."/>
            <person name="Minakuchi Y."/>
            <person name="Umen J.G."/>
            <person name="Toyoda A."/>
            <person name="Nozaki H."/>
        </authorList>
    </citation>
    <scope>NUCLEOTIDE SEQUENCE</scope>
    <source>
        <strain evidence="2">NIES-3785</strain>
        <strain evidence="1">NIES-3786</strain>
    </source>
</reference>
<dbReference type="EMBL" id="BNCQ01000042">
    <property type="protein sequence ID" value="GIM12122.1"/>
    <property type="molecule type" value="Genomic_DNA"/>
</dbReference>
<dbReference type="AlphaFoldDB" id="A0A8J4GP84"/>
<comment type="caution">
    <text evidence="2">The sequence shown here is derived from an EMBL/GenBank/DDBJ whole genome shotgun (WGS) entry which is preliminary data.</text>
</comment>
<dbReference type="Proteomes" id="UP000747110">
    <property type="component" value="Unassembled WGS sequence"/>
</dbReference>
<keyword evidence="4" id="KW-1185">Reference proteome</keyword>
<evidence type="ECO:0000313" key="4">
    <source>
        <dbReference type="Proteomes" id="UP000747110"/>
    </source>
</evidence>
<evidence type="ECO:0000313" key="1">
    <source>
        <dbReference type="EMBL" id="GIL86920.1"/>
    </source>
</evidence>
<dbReference type="Proteomes" id="UP000722791">
    <property type="component" value="Unassembled WGS sequence"/>
</dbReference>
<proteinExistence type="predicted"/>
<name>A0A8J4GP84_9CHLO</name>